<dbReference type="PANTHER" id="PTHR43725:SF53">
    <property type="entry name" value="UDP-ARABINOSE 4-EPIMERASE 1"/>
    <property type="match status" value="1"/>
</dbReference>
<comment type="cofactor">
    <cofactor evidence="2 10">
        <name>NAD(+)</name>
        <dbReference type="ChEBI" id="CHEBI:57540"/>
    </cofactor>
</comment>
<evidence type="ECO:0000256" key="4">
    <source>
        <dbReference type="ARBA" id="ARBA00007637"/>
    </source>
</evidence>
<dbReference type="PANTHER" id="PTHR43725">
    <property type="entry name" value="UDP-GLUCOSE 4-EPIMERASE"/>
    <property type="match status" value="1"/>
</dbReference>
<comment type="subunit">
    <text evidence="10">Homodimer.</text>
</comment>
<comment type="caution">
    <text evidence="12">The sequence shown here is derived from an EMBL/GenBank/DDBJ whole genome shotgun (WGS) entry which is preliminary data.</text>
</comment>
<dbReference type="EC" id="5.1.3.2" evidence="5 10"/>
<name>A0ABU0M968_9HYPH</name>
<dbReference type="SUPFAM" id="SSF51735">
    <property type="entry name" value="NAD(P)-binding Rossmann-fold domains"/>
    <property type="match status" value="1"/>
</dbReference>
<proteinExistence type="inferred from homology"/>
<comment type="pathway">
    <text evidence="3 10">Carbohydrate metabolism; galactose metabolism.</text>
</comment>
<comment type="similarity">
    <text evidence="4 10">Belongs to the NAD(P)-dependent epimerase/dehydratase family.</text>
</comment>
<keyword evidence="7 10" id="KW-0520">NAD</keyword>
<evidence type="ECO:0000256" key="5">
    <source>
        <dbReference type="ARBA" id="ARBA00013189"/>
    </source>
</evidence>
<dbReference type="GO" id="GO:0003978">
    <property type="term" value="F:UDP-glucose 4-epimerase activity"/>
    <property type="evidence" value="ECO:0007669"/>
    <property type="project" value="UniProtKB-EC"/>
</dbReference>
<comment type="catalytic activity">
    <reaction evidence="1 10">
        <text>UDP-alpha-D-glucose = UDP-alpha-D-galactose</text>
        <dbReference type="Rhea" id="RHEA:22168"/>
        <dbReference type="ChEBI" id="CHEBI:58885"/>
        <dbReference type="ChEBI" id="CHEBI:66914"/>
        <dbReference type="EC" id="5.1.3.2"/>
    </reaction>
</comment>
<sequence length="330" mass="35289">MTVLVTGGAGYIGSHMVWRLIDAGESVVVLDRLSTGFAWAVAPEAKLIVGDIGDDALVEQIMLDNDIDAVIHFAGSIVVPESVADPLAYYQNNTVKSRSLVAMAIKCGIRHFIFSSTAAVYGDAGTEPVVETAPTAPLSPYGRSKLMTEWMLDDASRAHDFRYVALRYFNVAGADPKGRTGQSTRGATHLIKVACETALGKRAKIEILGTDYDTPDGTCVRDYIHVSDLADAHADALLYLRAGGASLVANCGYGHGFSVREVIDSVRRVSGVDFAVVEGPRRTGDVPAVVADASLARATFGWAPRHDDLDTCVSTALAWEEALSRRNQTD</sequence>
<evidence type="ECO:0000259" key="11">
    <source>
        <dbReference type="Pfam" id="PF01370"/>
    </source>
</evidence>
<evidence type="ECO:0000313" key="13">
    <source>
        <dbReference type="Proteomes" id="UP001223743"/>
    </source>
</evidence>
<evidence type="ECO:0000256" key="1">
    <source>
        <dbReference type="ARBA" id="ARBA00000083"/>
    </source>
</evidence>
<evidence type="ECO:0000256" key="10">
    <source>
        <dbReference type="RuleBase" id="RU366046"/>
    </source>
</evidence>
<evidence type="ECO:0000256" key="6">
    <source>
        <dbReference type="ARBA" id="ARBA00018569"/>
    </source>
</evidence>
<keyword evidence="9 10" id="KW-0119">Carbohydrate metabolism</keyword>
<protein>
    <recommendedName>
        <fullName evidence="6 10">UDP-glucose 4-epimerase</fullName>
        <ecNumber evidence="5 10">5.1.3.2</ecNumber>
    </recommendedName>
</protein>
<keyword evidence="13" id="KW-1185">Reference proteome</keyword>
<evidence type="ECO:0000256" key="7">
    <source>
        <dbReference type="ARBA" id="ARBA00023027"/>
    </source>
</evidence>
<gene>
    <name evidence="12" type="ORF">QO015_003138</name>
</gene>
<dbReference type="Proteomes" id="UP001223743">
    <property type="component" value="Unassembled WGS sequence"/>
</dbReference>
<reference evidence="12 13" key="1">
    <citation type="submission" date="2023-07" db="EMBL/GenBank/DDBJ databases">
        <title>Genomic Encyclopedia of Type Strains, Phase IV (KMG-IV): sequencing the most valuable type-strain genomes for metagenomic binning, comparative biology and taxonomic classification.</title>
        <authorList>
            <person name="Goeker M."/>
        </authorList>
    </citation>
    <scope>NUCLEOTIDE SEQUENCE [LARGE SCALE GENOMIC DNA]</scope>
    <source>
        <strain evidence="12 13">B1-1</strain>
    </source>
</reference>
<dbReference type="EMBL" id="JAUSWJ010000001">
    <property type="protein sequence ID" value="MDQ0517525.1"/>
    <property type="molecule type" value="Genomic_DNA"/>
</dbReference>
<dbReference type="InterPro" id="IPR036291">
    <property type="entry name" value="NAD(P)-bd_dom_sf"/>
</dbReference>
<feature type="domain" description="NAD-dependent epimerase/dehydratase" evidence="11">
    <location>
        <begin position="3"/>
        <end position="252"/>
    </location>
</feature>
<evidence type="ECO:0000313" key="12">
    <source>
        <dbReference type="EMBL" id="MDQ0517525.1"/>
    </source>
</evidence>
<dbReference type="NCBIfam" id="TIGR01179">
    <property type="entry name" value="galE"/>
    <property type="match status" value="1"/>
</dbReference>
<dbReference type="Gene3D" id="3.90.25.10">
    <property type="entry name" value="UDP-galactose 4-epimerase, domain 1"/>
    <property type="match status" value="1"/>
</dbReference>
<keyword evidence="8 10" id="KW-0413">Isomerase</keyword>
<evidence type="ECO:0000256" key="8">
    <source>
        <dbReference type="ARBA" id="ARBA00023235"/>
    </source>
</evidence>
<evidence type="ECO:0000256" key="2">
    <source>
        <dbReference type="ARBA" id="ARBA00001911"/>
    </source>
</evidence>
<evidence type="ECO:0000256" key="9">
    <source>
        <dbReference type="ARBA" id="ARBA00023277"/>
    </source>
</evidence>
<organism evidence="12 13">
    <name type="scientific">Kaistia geumhonensis</name>
    <dbReference type="NCBI Taxonomy" id="410839"/>
    <lineage>
        <taxon>Bacteria</taxon>
        <taxon>Pseudomonadati</taxon>
        <taxon>Pseudomonadota</taxon>
        <taxon>Alphaproteobacteria</taxon>
        <taxon>Hyphomicrobiales</taxon>
        <taxon>Kaistiaceae</taxon>
        <taxon>Kaistia</taxon>
    </lineage>
</organism>
<dbReference type="InterPro" id="IPR001509">
    <property type="entry name" value="Epimerase_deHydtase"/>
</dbReference>
<dbReference type="Gene3D" id="3.40.50.720">
    <property type="entry name" value="NAD(P)-binding Rossmann-like Domain"/>
    <property type="match status" value="1"/>
</dbReference>
<dbReference type="InterPro" id="IPR005886">
    <property type="entry name" value="UDP_G4E"/>
</dbReference>
<dbReference type="CDD" id="cd05247">
    <property type="entry name" value="UDP_G4E_1_SDR_e"/>
    <property type="match status" value="1"/>
</dbReference>
<dbReference type="RefSeq" id="WP_266283132.1">
    <property type="nucleotide sequence ID" value="NZ_JAPKNF010000002.1"/>
</dbReference>
<accession>A0ABU0M968</accession>
<evidence type="ECO:0000256" key="3">
    <source>
        <dbReference type="ARBA" id="ARBA00004947"/>
    </source>
</evidence>
<dbReference type="Pfam" id="PF01370">
    <property type="entry name" value="Epimerase"/>
    <property type="match status" value="1"/>
</dbReference>